<dbReference type="OrthoDB" id="547962at2759"/>
<evidence type="ECO:0000256" key="1">
    <source>
        <dbReference type="SAM" id="MobiDB-lite"/>
    </source>
</evidence>
<protein>
    <submittedName>
        <fullName evidence="2">Uncharacterized protein</fullName>
    </submittedName>
</protein>
<gene>
    <name evidence="2" type="ORF">CHLRE_03g212529v5</name>
</gene>
<reference evidence="2 3" key="1">
    <citation type="journal article" date="2007" name="Science">
        <title>The Chlamydomonas genome reveals the evolution of key animal and plant functions.</title>
        <authorList>
            <person name="Merchant S.S."/>
            <person name="Prochnik S.E."/>
            <person name="Vallon O."/>
            <person name="Harris E.H."/>
            <person name="Karpowicz S.J."/>
            <person name="Witman G.B."/>
            <person name="Terry A."/>
            <person name="Salamov A."/>
            <person name="Fritz-Laylin L.K."/>
            <person name="Marechal-Drouard L."/>
            <person name="Marshall W.F."/>
            <person name="Qu L.H."/>
            <person name="Nelson D.R."/>
            <person name="Sanderfoot A.A."/>
            <person name="Spalding M.H."/>
            <person name="Kapitonov V.V."/>
            <person name="Ren Q."/>
            <person name="Ferris P."/>
            <person name="Lindquist E."/>
            <person name="Shapiro H."/>
            <person name="Lucas S.M."/>
            <person name="Grimwood J."/>
            <person name="Schmutz J."/>
            <person name="Cardol P."/>
            <person name="Cerutti H."/>
            <person name="Chanfreau G."/>
            <person name="Chen C.L."/>
            <person name="Cognat V."/>
            <person name="Croft M.T."/>
            <person name="Dent R."/>
            <person name="Dutcher S."/>
            <person name="Fernandez E."/>
            <person name="Fukuzawa H."/>
            <person name="Gonzalez-Ballester D."/>
            <person name="Gonzalez-Halphen D."/>
            <person name="Hallmann A."/>
            <person name="Hanikenne M."/>
            <person name="Hippler M."/>
            <person name="Inwood W."/>
            <person name="Jabbari K."/>
            <person name="Kalanon M."/>
            <person name="Kuras R."/>
            <person name="Lefebvre P.A."/>
            <person name="Lemaire S.D."/>
            <person name="Lobanov A.V."/>
            <person name="Lohr M."/>
            <person name="Manuell A."/>
            <person name="Meier I."/>
            <person name="Mets L."/>
            <person name="Mittag M."/>
            <person name="Mittelmeier T."/>
            <person name="Moroney J.V."/>
            <person name="Moseley J."/>
            <person name="Napoli C."/>
            <person name="Nedelcu A.M."/>
            <person name="Niyogi K."/>
            <person name="Novoselov S.V."/>
            <person name="Paulsen I.T."/>
            <person name="Pazour G."/>
            <person name="Purton S."/>
            <person name="Ral J.P."/>
            <person name="Riano-Pachon D.M."/>
            <person name="Riekhof W."/>
            <person name="Rymarquis L."/>
            <person name="Schroda M."/>
            <person name="Stern D."/>
            <person name="Umen J."/>
            <person name="Willows R."/>
            <person name="Wilson N."/>
            <person name="Zimmer S.L."/>
            <person name="Allmer J."/>
            <person name="Balk J."/>
            <person name="Bisova K."/>
            <person name="Chen C.J."/>
            <person name="Elias M."/>
            <person name="Gendler K."/>
            <person name="Hauser C."/>
            <person name="Lamb M.R."/>
            <person name="Ledford H."/>
            <person name="Long J.C."/>
            <person name="Minagawa J."/>
            <person name="Page M.D."/>
            <person name="Pan J."/>
            <person name="Pootakham W."/>
            <person name="Roje S."/>
            <person name="Rose A."/>
            <person name="Stahlberg E."/>
            <person name="Terauchi A.M."/>
            <person name="Yang P."/>
            <person name="Ball S."/>
            <person name="Bowler C."/>
            <person name="Dieckmann C.L."/>
            <person name="Gladyshev V.N."/>
            <person name="Green P."/>
            <person name="Jorgensen R."/>
            <person name="Mayfield S."/>
            <person name="Mueller-Roeber B."/>
            <person name="Rajamani S."/>
            <person name="Sayre R.T."/>
            <person name="Brokstein P."/>
            <person name="Dubchak I."/>
            <person name="Goodstein D."/>
            <person name="Hornick L."/>
            <person name="Huang Y.W."/>
            <person name="Jhaveri J."/>
            <person name="Luo Y."/>
            <person name="Martinez D."/>
            <person name="Ngau W.C."/>
            <person name="Otillar B."/>
            <person name="Poliakov A."/>
            <person name="Porter A."/>
            <person name="Szajkowski L."/>
            <person name="Werner G."/>
            <person name="Zhou K."/>
            <person name="Grigoriev I.V."/>
            <person name="Rokhsar D.S."/>
            <person name="Grossman A.R."/>
        </authorList>
    </citation>
    <scope>NUCLEOTIDE SEQUENCE [LARGE SCALE GENOMIC DNA]</scope>
    <source>
        <strain evidence="3">CC-503</strain>
    </source>
</reference>
<dbReference type="KEGG" id="cre:CHLRE_03g212529v5"/>
<dbReference type="PANTHER" id="PTHR33443">
    <property type="entry name" value="ZGC:112980"/>
    <property type="match status" value="1"/>
</dbReference>
<feature type="region of interest" description="Disordered" evidence="1">
    <location>
        <begin position="287"/>
        <end position="332"/>
    </location>
</feature>
<dbReference type="GeneID" id="66053091"/>
<organism evidence="2 3">
    <name type="scientific">Chlamydomonas reinhardtii</name>
    <name type="common">Chlamydomonas smithii</name>
    <dbReference type="NCBI Taxonomy" id="3055"/>
    <lineage>
        <taxon>Eukaryota</taxon>
        <taxon>Viridiplantae</taxon>
        <taxon>Chlorophyta</taxon>
        <taxon>core chlorophytes</taxon>
        <taxon>Chlorophyceae</taxon>
        <taxon>CS clade</taxon>
        <taxon>Chlamydomonadales</taxon>
        <taxon>Chlamydomonadaceae</taxon>
        <taxon>Chlamydomonas</taxon>
    </lineage>
</organism>
<dbReference type="Gramene" id="PNW86084">
    <property type="protein sequence ID" value="PNW86084"/>
    <property type="gene ID" value="CHLRE_03g212529v5"/>
</dbReference>
<proteinExistence type="predicted"/>
<dbReference type="EMBL" id="CM008964">
    <property type="protein sequence ID" value="PNW86084.1"/>
    <property type="molecule type" value="Genomic_DNA"/>
</dbReference>
<dbReference type="InterPro" id="IPR053234">
    <property type="entry name" value="RPM1_Interactor"/>
</dbReference>
<dbReference type="PANTHER" id="PTHR33443:SF30">
    <property type="entry name" value="SARCOSINE DEHYDROGENASE-2C PROTEIN"/>
    <property type="match status" value="1"/>
</dbReference>
<evidence type="ECO:0000313" key="2">
    <source>
        <dbReference type="EMBL" id="PNW86084.1"/>
    </source>
</evidence>
<keyword evidence="3" id="KW-1185">Reference proteome</keyword>
<dbReference type="InParanoid" id="A0A2K3DZX0"/>
<feature type="region of interest" description="Disordered" evidence="1">
    <location>
        <begin position="1"/>
        <end position="33"/>
    </location>
</feature>
<dbReference type="RefSeq" id="XP_042926717.1">
    <property type="nucleotide sequence ID" value="XM_043061588.1"/>
</dbReference>
<dbReference type="Proteomes" id="UP000006906">
    <property type="component" value="Chromosome 3"/>
</dbReference>
<dbReference type="PaxDb" id="3055-EDO98662"/>
<evidence type="ECO:0000313" key="3">
    <source>
        <dbReference type="Proteomes" id="UP000006906"/>
    </source>
</evidence>
<dbReference type="AlphaFoldDB" id="A0A2K3DZX0"/>
<accession>A0A2K3DZX0</accession>
<name>A0A2K3DZX0_CHLRE</name>
<sequence>MKRLTCDDDGVSQLYGRSSNKRPRLSGPEALGTGRAALGAPAARSARGLIVDSGLQSSEHFAQGGSCSSSSGLLGAGLRGIRRVDRTPDRVDDSVDRSGDVILVRDMADVEDISAEEFRLSVFGPVRAVGTGGAAAAAAGTAAASGSGPLAAAAAAFARVAAAGAGPEDADEVLITATVGQVSTLLDLPHSRPDCAAHRFQRPGVGLAAAASAAKANTAHCPQCFCYVCDVKASECAYWGTGPAAANHAHAHGASKEWARLRLRLRSLPPAGRQSLLAAIAAPRRSGRRAAAGRASTPPAAAATWPAAAATEPEAAAGGAAAEAEAVDAGAP</sequence>